<accession>A0A0E9Q1D2</accession>
<organism evidence="1">
    <name type="scientific">Anguilla anguilla</name>
    <name type="common">European freshwater eel</name>
    <name type="synonym">Muraena anguilla</name>
    <dbReference type="NCBI Taxonomy" id="7936"/>
    <lineage>
        <taxon>Eukaryota</taxon>
        <taxon>Metazoa</taxon>
        <taxon>Chordata</taxon>
        <taxon>Craniata</taxon>
        <taxon>Vertebrata</taxon>
        <taxon>Euteleostomi</taxon>
        <taxon>Actinopterygii</taxon>
        <taxon>Neopterygii</taxon>
        <taxon>Teleostei</taxon>
        <taxon>Anguilliformes</taxon>
        <taxon>Anguillidae</taxon>
        <taxon>Anguilla</taxon>
    </lineage>
</organism>
<sequence>MAAGEDQRQKQKQKP</sequence>
<evidence type="ECO:0000313" key="1">
    <source>
        <dbReference type="EMBL" id="JAH09923.1"/>
    </source>
</evidence>
<name>A0A0E9Q1D2_ANGAN</name>
<dbReference type="EMBL" id="GBXM01098654">
    <property type="protein sequence ID" value="JAH09923.1"/>
    <property type="molecule type" value="Transcribed_RNA"/>
</dbReference>
<proteinExistence type="predicted"/>
<reference evidence="1" key="2">
    <citation type="journal article" date="2015" name="Fish Shellfish Immunol.">
        <title>Early steps in the European eel (Anguilla anguilla)-Vibrio vulnificus interaction in the gills: Role of the RtxA13 toxin.</title>
        <authorList>
            <person name="Callol A."/>
            <person name="Pajuelo D."/>
            <person name="Ebbesson L."/>
            <person name="Teles M."/>
            <person name="MacKenzie S."/>
            <person name="Amaro C."/>
        </authorList>
    </citation>
    <scope>NUCLEOTIDE SEQUENCE</scope>
</reference>
<reference evidence="1" key="1">
    <citation type="submission" date="2014-11" db="EMBL/GenBank/DDBJ databases">
        <authorList>
            <person name="Amaro Gonzalez C."/>
        </authorList>
    </citation>
    <scope>NUCLEOTIDE SEQUENCE</scope>
</reference>
<protein>
    <submittedName>
        <fullName evidence="1">Uncharacterized protein</fullName>
    </submittedName>
</protein>